<dbReference type="EMBL" id="JARAWN010000246">
    <property type="protein sequence ID" value="MDX3133954.1"/>
    <property type="molecule type" value="Genomic_DNA"/>
</dbReference>
<dbReference type="Pfam" id="PF00005">
    <property type="entry name" value="ABC_tran"/>
    <property type="match status" value="2"/>
</dbReference>
<dbReference type="GO" id="GO:0005524">
    <property type="term" value="F:ATP binding"/>
    <property type="evidence" value="ECO:0007669"/>
    <property type="project" value="UniProtKB-KW"/>
</dbReference>
<keyword evidence="1" id="KW-0547">Nucleotide-binding</keyword>
<dbReference type="InterPro" id="IPR027417">
    <property type="entry name" value="P-loop_NTPase"/>
</dbReference>
<dbReference type="Gene3D" id="3.40.50.300">
    <property type="entry name" value="P-loop containing nucleotide triphosphate hydrolases"/>
    <property type="match status" value="2"/>
</dbReference>
<dbReference type="SMART" id="SM00382">
    <property type="entry name" value="AAA"/>
    <property type="match status" value="2"/>
</dbReference>
<dbReference type="InterPro" id="IPR003593">
    <property type="entry name" value="AAA+_ATPase"/>
</dbReference>
<gene>
    <name evidence="5" type="ORF">PV367_30165</name>
</gene>
<dbReference type="CDD" id="cd03216">
    <property type="entry name" value="ABC_Carb_Monos_I"/>
    <property type="match status" value="1"/>
</dbReference>
<organism evidence="5 6">
    <name type="scientific">Streptomyces europaeiscabiei</name>
    <dbReference type="NCBI Taxonomy" id="146819"/>
    <lineage>
        <taxon>Bacteria</taxon>
        <taxon>Bacillati</taxon>
        <taxon>Actinomycetota</taxon>
        <taxon>Actinomycetes</taxon>
        <taxon>Kitasatosporales</taxon>
        <taxon>Streptomycetaceae</taxon>
        <taxon>Streptomyces</taxon>
    </lineage>
</organism>
<sequence length="601" mass="62249">MNESWDPAGPAVATRAVTKTYANGVRAVRGVDLDVPAGEIRAVVGENGAGKSTLMKLFYGLEQPTSGEILIGGRPRVLRGPASAIALGVGMVHQNLMLVPSFTVAQNVVLGVEPGRRGLVDAKAAVEATARLAEEAGLAVDPLARVEAVSVGMRQRAEILKALHRRARVLILDEPTAVLTPQEAEDLFAAVRRLRDGGMTVLFISHKLREVREISDRVSVMRAGALVGTVDTADTTEHSLAAMMVGREMSLDVARARARRAGTTLRVRGLAHTAPTGQSLHGLDFDVAAGEIVGVAGIEGNGQTELAEILAGLRRPGAGSVHVGDTDTAGLDVAGHRRAGVGYVPEDRLHDGAALDESIADNLVVDRHDRPPLARRGVLRPAAVRAHAERLIEDYAIRTPDPSVPVRALSGGNMQKVVVARELSARPRLLIASQVTRGVDVGAMRFMYERLVAARDEAAAVLLISADLTELLALSDRLLVLKDGRLVARFDDTTGLTEKRVGLYMLGVEQHERGRLTEGLDGTAGAGGAAGAGSTRAGGPADASGPAPTGPAPGTAPAPGPGPVPGPDPAPGPHADTGPGQGSTTDPNDAGSGDPGKASTE</sequence>
<dbReference type="InterPro" id="IPR050107">
    <property type="entry name" value="ABC_carbohydrate_import_ATPase"/>
</dbReference>
<dbReference type="PROSITE" id="PS00211">
    <property type="entry name" value="ABC_TRANSPORTER_1"/>
    <property type="match status" value="2"/>
</dbReference>
<feature type="compositionally biased region" description="Low complexity" evidence="3">
    <location>
        <begin position="532"/>
        <end position="547"/>
    </location>
</feature>
<comment type="caution">
    <text evidence="5">The sequence shown here is derived from an EMBL/GenBank/DDBJ whole genome shotgun (WGS) entry which is preliminary data.</text>
</comment>
<evidence type="ECO:0000256" key="1">
    <source>
        <dbReference type="ARBA" id="ARBA00022741"/>
    </source>
</evidence>
<accession>A0AAJ2PUJ7</accession>
<name>A0AAJ2PUJ7_9ACTN</name>
<evidence type="ECO:0000259" key="4">
    <source>
        <dbReference type="PROSITE" id="PS50893"/>
    </source>
</evidence>
<dbReference type="CDD" id="cd03215">
    <property type="entry name" value="ABC_Carb_Monos_II"/>
    <property type="match status" value="1"/>
</dbReference>
<dbReference type="InterPro" id="IPR003439">
    <property type="entry name" value="ABC_transporter-like_ATP-bd"/>
</dbReference>
<dbReference type="PANTHER" id="PTHR43790">
    <property type="entry name" value="CARBOHYDRATE TRANSPORT ATP-BINDING PROTEIN MG119-RELATED"/>
    <property type="match status" value="1"/>
</dbReference>
<evidence type="ECO:0000313" key="5">
    <source>
        <dbReference type="EMBL" id="MDX3133954.1"/>
    </source>
</evidence>
<dbReference type="AlphaFoldDB" id="A0AAJ2PUJ7"/>
<evidence type="ECO:0000313" key="6">
    <source>
        <dbReference type="Proteomes" id="UP001273589"/>
    </source>
</evidence>
<dbReference type="SUPFAM" id="SSF52540">
    <property type="entry name" value="P-loop containing nucleoside triphosphate hydrolases"/>
    <property type="match status" value="2"/>
</dbReference>
<feature type="compositionally biased region" description="Pro residues" evidence="3">
    <location>
        <begin position="548"/>
        <end position="572"/>
    </location>
</feature>
<dbReference type="PROSITE" id="PS50893">
    <property type="entry name" value="ABC_TRANSPORTER_2"/>
    <property type="match status" value="2"/>
</dbReference>
<feature type="region of interest" description="Disordered" evidence="3">
    <location>
        <begin position="518"/>
        <end position="601"/>
    </location>
</feature>
<dbReference type="Proteomes" id="UP001273589">
    <property type="component" value="Unassembled WGS sequence"/>
</dbReference>
<dbReference type="RefSeq" id="WP_319695852.1">
    <property type="nucleotide sequence ID" value="NZ_JARAWN010000246.1"/>
</dbReference>
<feature type="compositionally biased region" description="Gly residues" evidence="3">
    <location>
        <begin position="522"/>
        <end position="531"/>
    </location>
</feature>
<protein>
    <submittedName>
        <fullName evidence="5">ABC transporter ATP-binding protein</fullName>
    </submittedName>
</protein>
<feature type="domain" description="ABC transporter" evidence="4">
    <location>
        <begin position="265"/>
        <end position="508"/>
    </location>
</feature>
<keyword evidence="2 5" id="KW-0067">ATP-binding</keyword>
<feature type="domain" description="ABC transporter" evidence="4">
    <location>
        <begin position="12"/>
        <end position="248"/>
    </location>
</feature>
<dbReference type="GO" id="GO:0016887">
    <property type="term" value="F:ATP hydrolysis activity"/>
    <property type="evidence" value="ECO:0007669"/>
    <property type="project" value="InterPro"/>
</dbReference>
<evidence type="ECO:0000256" key="3">
    <source>
        <dbReference type="SAM" id="MobiDB-lite"/>
    </source>
</evidence>
<evidence type="ECO:0000256" key="2">
    <source>
        <dbReference type="ARBA" id="ARBA00022840"/>
    </source>
</evidence>
<dbReference type="PANTHER" id="PTHR43790:SF4">
    <property type="entry name" value="GUANOSINE IMPORT ATP-BINDING PROTEIN NUPO"/>
    <property type="match status" value="1"/>
</dbReference>
<reference evidence="5" key="1">
    <citation type="journal article" date="2023" name="Microb. Genom.">
        <title>Mesoterricola silvestris gen. nov., sp. nov., Mesoterricola sediminis sp. nov., Geothrix oryzae sp. nov., Geothrix edaphica sp. nov., Geothrix rubra sp. nov., and Geothrix limicola sp. nov., six novel members of Acidobacteriota isolated from soils.</title>
        <authorList>
            <person name="Weisberg A.J."/>
            <person name="Pearce E."/>
            <person name="Kramer C.G."/>
            <person name="Chang J.H."/>
            <person name="Clarke C.R."/>
        </authorList>
    </citation>
    <scope>NUCLEOTIDE SEQUENCE</scope>
    <source>
        <strain evidence="5">ND06-05F</strain>
    </source>
</reference>
<dbReference type="InterPro" id="IPR017871">
    <property type="entry name" value="ABC_transporter-like_CS"/>
</dbReference>
<proteinExistence type="predicted"/>